<sequence length="215" mass="22318">MHSPQSFDSAESAAIIEAGRQVVKAEAASVAAVAAALDQSFVDAVHLVQSRRGKVITVGSGTSATVARRTAHLLSVSGTPALFLHAMDALHGSVGAIEPDDLVIAFSKGGESDELNQLCALVREQNTQIIAVTEAPTSTFASLATLVCELHTGEGADPGNVLAMGSTLVSGVWADALAQVLMRLAREPWEQTLKRHPAGAVGHRSEVPAELDPIE</sequence>
<dbReference type="KEGG" id="sapp:SAC06_03885"/>
<dbReference type="EMBL" id="CP138335">
    <property type="protein sequence ID" value="XBW08707.1"/>
    <property type="molecule type" value="Genomic_DNA"/>
</dbReference>
<dbReference type="PANTHER" id="PTHR42745:SF1">
    <property type="entry name" value="ARABINOSE 5-PHOSPHATE ISOMERASE KDSD"/>
    <property type="match status" value="1"/>
</dbReference>
<dbReference type="InterPro" id="IPR050986">
    <property type="entry name" value="GutQ/KpsF_isomerases"/>
</dbReference>
<dbReference type="AlphaFoldDB" id="A0AAU7V9L6"/>
<dbReference type="SUPFAM" id="SSF53697">
    <property type="entry name" value="SIS domain"/>
    <property type="match status" value="1"/>
</dbReference>
<dbReference type="GO" id="GO:0097367">
    <property type="term" value="F:carbohydrate derivative binding"/>
    <property type="evidence" value="ECO:0007669"/>
    <property type="project" value="InterPro"/>
</dbReference>
<dbReference type="Pfam" id="PF01380">
    <property type="entry name" value="SIS"/>
    <property type="match status" value="1"/>
</dbReference>
<gene>
    <name evidence="3" type="ORF">SAC06_03885</name>
</gene>
<dbReference type="RefSeq" id="WP_350258907.1">
    <property type="nucleotide sequence ID" value="NZ_CP138335.1"/>
</dbReference>
<reference evidence="3" key="1">
    <citation type="submission" date="2023-11" db="EMBL/GenBank/DDBJ databases">
        <title>Scrofimicrobium hongkongense sp. nov., isolated from a patient with peritonitis.</title>
        <authorList>
            <person name="Lao H.Y."/>
            <person name="Wong A.Y.P."/>
            <person name="Ng T.L."/>
            <person name="Wong R.Y.L."/>
            <person name="Yau M.C.Y."/>
            <person name="Lam J.Y.W."/>
            <person name="Siu G.K.H."/>
        </authorList>
    </citation>
    <scope>NUCLEOTIDE SEQUENCE</scope>
    <source>
        <strain evidence="3">R131</strain>
    </source>
</reference>
<organism evidence="3">
    <name type="scientific">Scrofimicrobium appendicitidis</name>
    <dbReference type="NCBI Taxonomy" id="3079930"/>
    <lineage>
        <taxon>Bacteria</taxon>
        <taxon>Bacillati</taxon>
        <taxon>Actinomycetota</taxon>
        <taxon>Actinomycetes</taxon>
        <taxon>Actinomycetales</taxon>
        <taxon>Actinomycetaceae</taxon>
        <taxon>Scrofimicrobium</taxon>
    </lineage>
</organism>
<dbReference type="GO" id="GO:1901135">
    <property type="term" value="P:carbohydrate derivative metabolic process"/>
    <property type="evidence" value="ECO:0007669"/>
    <property type="project" value="InterPro"/>
</dbReference>
<feature type="domain" description="SIS" evidence="2">
    <location>
        <begin position="44"/>
        <end position="187"/>
    </location>
</feature>
<dbReference type="Gene3D" id="3.40.50.10490">
    <property type="entry name" value="Glucose-6-phosphate isomerase like protein, domain 1"/>
    <property type="match status" value="1"/>
</dbReference>
<accession>A0AAU7V9L6</accession>
<name>A0AAU7V9L6_9ACTO</name>
<dbReference type="InterPro" id="IPR046348">
    <property type="entry name" value="SIS_dom_sf"/>
</dbReference>
<proteinExistence type="predicted"/>
<evidence type="ECO:0000313" key="3">
    <source>
        <dbReference type="EMBL" id="XBW08707.1"/>
    </source>
</evidence>
<evidence type="ECO:0000256" key="1">
    <source>
        <dbReference type="SAM" id="MobiDB-lite"/>
    </source>
</evidence>
<dbReference type="PANTHER" id="PTHR42745">
    <property type="match status" value="1"/>
</dbReference>
<dbReference type="InterPro" id="IPR001347">
    <property type="entry name" value="SIS_dom"/>
</dbReference>
<feature type="region of interest" description="Disordered" evidence="1">
    <location>
        <begin position="195"/>
        <end position="215"/>
    </location>
</feature>
<dbReference type="PROSITE" id="PS51464">
    <property type="entry name" value="SIS"/>
    <property type="match status" value="1"/>
</dbReference>
<evidence type="ECO:0000259" key="2">
    <source>
        <dbReference type="PROSITE" id="PS51464"/>
    </source>
</evidence>
<protein>
    <submittedName>
        <fullName evidence="3">SIS domain-containing protein</fullName>
    </submittedName>
</protein>